<dbReference type="InterPro" id="IPR014036">
    <property type="entry name" value="DeoR-like_C"/>
</dbReference>
<dbReference type="Pfam" id="PF08220">
    <property type="entry name" value="HTH_DeoR"/>
    <property type="match status" value="1"/>
</dbReference>
<dbReference type="InterPro" id="IPR036388">
    <property type="entry name" value="WH-like_DNA-bd_sf"/>
</dbReference>
<gene>
    <name evidence="5" type="ORF">HMPREF9470_00466</name>
</gene>
<keyword evidence="1" id="KW-0805">Transcription regulation</keyword>
<dbReference type="SMART" id="SM01134">
    <property type="entry name" value="DeoRC"/>
    <property type="match status" value="1"/>
</dbReference>
<comment type="caution">
    <text evidence="5">The sequence shown here is derived from an EMBL/GenBank/DDBJ whole genome shotgun (WGS) entry which is preliminary data.</text>
</comment>
<dbReference type="PRINTS" id="PR00037">
    <property type="entry name" value="HTHLACR"/>
</dbReference>
<keyword evidence="3" id="KW-0804">Transcription</keyword>
<dbReference type="PANTHER" id="PTHR30363:SF44">
    <property type="entry name" value="AGA OPERON TRANSCRIPTIONAL REPRESSOR-RELATED"/>
    <property type="match status" value="1"/>
</dbReference>
<evidence type="ECO:0000259" key="4">
    <source>
        <dbReference type="PROSITE" id="PS51000"/>
    </source>
</evidence>
<proteinExistence type="predicted"/>
<dbReference type="RefSeq" id="WP_007861982.1">
    <property type="nucleotide sequence ID" value="NZ_KQ235875.1"/>
</dbReference>
<dbReference type="SUPFAM" id="SSF46785">
    <property type="entry name" value="Winged helix' DNA-binding domain"/>
    <property type="match status" value="1"/>
</dbReference>
<dbReference type="GeneID" id="93163020"/>
<dbReference type="SMART" id="SM00420">
    <property type="entry name" value="HTH_DEOR"/>
    <property type="match status" value="1"/>
</dbReference>
<dbReference type="PROSITE" id="PS00894">
    <property type="entry name" value="HTH_DEOR_1"/>
    <property type="match status" value="1"/>
</dbReference>
<dbReference type="Proteomes" id="UP000037392">
    <property type="component" value="Unassembled WGS sequence"/>
</dbReference>
<name>A0A0J9BFT8_9FIRM</name>
<dbReference type="AlphaFoldDB" id="A0A0J9BFT8"/>
<evidence type="ECO:0000313" key="6">
    <source>
        <dbReference type="Proteomes" id="UP000037392"/>
    </source>
</evidence>
<dbReference type="Gene3D" id="3.40.50.1360">
    <property type="match status" value="1"/>
</dbReference>
<dbReference type="OrthoDB" id="9797223at2"/>
<dbReference type="EMBL" id="ADLK01000056">
    <property type="protein sequence ID" value="KMW11179.1"/>
    <property type="molecule type" value="Genomic_DNA"/>
</dbReference>
<dbReference type="GO" id="GO:0003700">
    <property type="term" value="F:DNA-binding transcription factor activity"/>
    <property type="evidence" value="ECO:0007669"/>
    <property type="project" value="InterPro"/>
</dbReference>
<dbReference type="PANTHER" id="PTHR30363">
    <property type="entry name" value="HTH-TYPE TRANSCRIPTIONAL REGULATOR SRLR-RELATED"/>
    <property type="match status" value="1"/>
</dbReference>
<dbReference type="InterPro" id="IPR050313">
    <property type="entry name" value="Carb_Metab_HTH_regulators"/>
</dbReference>
<evidence type="ECO:0000313" key="5">
    <source>
        <dbReference type="EMBL" id="KMW11179.1"/>
    </source>
</evidence>
<accession>A0A0J9BFT8</accession>
<reference evidence="5 6" key="1">
    <citation type="submission" date="2011-04" db="EMBL/GenBank/DDBJ databases">
        <title>The Genome Sequence of Clostridium citroniae WAL-19142.</title>
        <authorList>
            <consortium name="The Broad Institute Genome Sequencing Platform"/>
            <person name="Earl A."/>
            <person name="Ward D."/>
            <person name="Feldgarden M."/>
            <person name="Gevers D."/>
            <person name="Warren Y.A."/>
            <person name="Tyrrell K.L."/>
            <person name="Citron D.M."/>
            <person name="Goldstein E.J."/>
            <person name="Daigneault M."/>
            <person name="Allen-Vercoe E."/>
            <person name="Young S.K."/>
            <person name="Zeng Q."/>
            <person name="Gargeya S."/>
            <person name="Fitzgerald M."/>
            <person name="Haas B."/>
            <person name="Abouelleil A."/>
            <person name="Alvarado L."/>
            <person name="Arachchi H.M."/>
            <person name="Berlin A."/>
            <person name="Brown A."/>
            <person name="Chapman S.B."/>
            <person name="Chen Z."/>
            <person name="Dunbar C."/>
            <person name="Freedman E."/>
            <person name="Gearin G."/>
            <person name="Gellesch M."/>
            <person name="Goldberg J."/>
            <person name="Griggs A."/>
            <person name="Gujja S."/>
            <person name="Heilman E.R."/>
            <person name="Heiman D."/>
            <person name="Howarth C."/>
            <person name="Larson L."/>
            <person name="Lui A."/>
            <person name="MacDonald P.J."/>
            <person name="Mehta T."/>
            <person name="Montmayeur A."/>
            <person name="Murphy C."/>
            <person name="Neiman D."/>
            <person name="Pearson M."/>
            <person name="Priest M."/>
            <person name="Roberts A."/>
            <person name="Saif S."/>
            <person name="Shea T."/>
            <person name="Shenoy N."/>
            <person name="Sisk P."/>
            <person name="Stolte C."/>
            <person name="Sykes S."/>
            <person name="White J."/>
            <person name="Yandava C."/>
            <person name="Wortman J."/>
            <person name="Nusbaum C."/>
            <person name="Birren B."/>
        </authorList>
    </citation>
    <scope>NUCLEOTIDE SEQUENCE [LARGE SCALE GENOMIC DNA]</scope>
    <source>
        <strain evidence="5 6">WAL-19142</strain>
    </source>
</reference>
<evidence type="ECO:0000256" key="1">
    <source>
        <dbReference type="ARBA" id="ARBA00023015"/>
    </source>
</evidence>
<dbReference type="GO" id="GO:0003677">
    <property type="term" value="F:DNA binding"/>
    <property type="evidence" value="ECO:0007669"/>
    <property type="project" value="UniProtKB-KW"/>
</dbReference>
<dbReference type="PROSITE" id="PS51000">
    <property type="entry name" value="HTH_DEOR_2"/>
    <property type="match status" value="1"/>
</dbReference>
<feature type="domain" description="HTH deoR-type" evidence="4">
    <location>
        <begin position="3"/>
        <end position="58"/>
    </location>
</feature>
<dbReference type="PATRIC" id="fig|742734.4.peg.498"/>
<sequence length="259" mass="28466">MLAKQRYNKIMELLDKDGIVHTAELVKLMNVSSETIRKDLEYLDNQGRLSRVHGGAVPLETGKSPDIPGGYISFQIRNSQNLEQKAAITARAAALVGEGQVIALDYGSTSQMMALELRERFRNLSVVTNSIQNALILAENPGITIILTGGILNRDEYTLVNDFSSTLESIHIDIMFMTVTGIDPAIGCTDQRLSEIRIQNQMHRCASRTIVLADSSKFGKASLLKICPFDEVDTIVTDSGISPELESRIRETGANLIIT</sequence>
<keyword evidence="2" id="KW-0238">DNA-binding</keyword>
<evidence type="ECO:0000256" key="3">
    <source>
        <dbReference type="ARBA" id="ARBA00023163"/>
    </source>
</evidence>
<dbReference type="Pfam" id="PF00455">
    <property type="entry name" value="DeoRC"/>
    <property type="match status" value="1"/>
</dbReference>
<organism evidence="5 6">
    <name type="scientific">[Clostridium] citroniae WAL-19142</name>
    <dbReference type="NCBI Taxonomy" id="742734"/>
    <lineage>
        <taxon>Bacteria</taxon>
        <taxon>Bacillati</taxon>
        <taxon>Bacillota</taxon>
        <taxon>Clostridia</taxon>
        <taxon>Lachnospirales</taxon>
        <taxon>Lachnospiraceae</taxon>
        <taxon>Enterocloster</taxon>
    </lineage>
</organism>
<dbReference type="InterPro" id="IPR037171">
    <property type="entry name" value="NagB/RpiA_transferase-like"/>
</dbReference>
<dbReference type="InterPro" id="IPR001034">
    <property type="entry name" value="DeoR_HTH"/>
</dbReference>
<dbReference type="InterPro" id="IPR018356">
    <property type="entry name" value="Tscrpt_reg_HTH_DeoR_CS"/>
</dbReference>
<dbReference type="Gene3D" id="1.10.10.10">
    <property type="entry name" value="Winged helix-like DNA-binding domain superfamily/Winged helix DNA-binding domain"/>
    <property type="match status" value="1"/>
</dbReference>
<protein>
    <recommendedName>
        <fullName evidence="4">HTH deoR-type domain-containing protein</fullName>
    </recommendedName>
</protein>
<dbReference type="SUPFAM" id="SSF100950">
    <property type="entry name" value="NagB/RpiA/CoA transferase-like"/>
    <property type="match status" value="1"/>
</dbReference>
<evidence type="ECO:0000256" key="2">
    <source>
        <dbReference type="ARBA" id="ARBA00023125"/>
    </source>
</evidence>
<dbReference type="InterPro" id="IPR036390">
    <property type="entry name" value="WH_DNA-bd_sf"/>
</dbReference>